<dbReference type="PANTHER" id="PTHR33885:SF3">
    <property type="entry name" value="PHAGE SHOCK PROTEIN C"/>
    <property type="match status" value="1"/>
</dbReference>
<evidence type="ECO:0000313" key="11">
    <source>
        <dbReference type="EMBL" id="MCB6518366.1"/>
    </source>
</evidence>
<feature type="transmembrane region" description="Helical" evidence="7">
    <location>
        <begin position="223"/>
        <end position="244"/>
    </location>
</feature>
<feature type="domain" description="PspC-related transmembrane region" evidence="9">
    <location>
        <begin position="206"/>
        <end position="347"/>
    </location>
</feature>
<gene>
    <name evidence="10" type="ORF">ERS852429_03828</name>
    <name evidence="11" type="ORF">LI194_11220</name>
</gene>
<dbReference type="Pfam" id="PF22571">
    <property type="entry name" value="LiaI-LiaF-TM_PspC"/>
    <property type="match status" value="1"/>
</dbReference>
<dbReference type="InterPro" id="IPR054321">
    <property type="entry name" value="PspC-rel_TM"/>
</dbReference>
<evidence type="ECO:0000256" key="1">
    <source>
        <dbReference type="ARBA" id="ARBA00004162"/>
    </source>
</evidence>
<dbReference type="RefSeq" id="WP_044546543.1">
    <property type="nucleotide sequence ID" value="NZ_CDRH01000693.1"/>
</dbReference>
<feature type="transmembrane region" description="Helical" evidence="7">
    <location>
        <begin position="144"/>
        <end position="167"/>
    </location>
</feature>
<proteinExistence type="predicted"/>
<dbReference type="Pfam" id="PF04024">
    <property type="entry name" value="PspC"/>
    <property type="match status" value="1"/>
</dbReference>
<dbReference type="Proteomes" id="UP000095591">
    <property type="component" value="Unassembled WGS sequence"/>
</dbReference>
<evidence type="ECO:0000256" key="6">
    <source>
        <dbReference type="SAM" id="MobiDB-lite"/>
    </source>
</evidence>
<comment type="subcellular location">
    <subcellularLocation>
        <location evidence="1">Cell membrane</location>
        <topology evidence="1">Single-pass membrane protein</topology>
    </subcellularLocation>
</comment>
<keyword evidence="4 7" id="KW-1133">Transmembrane helix</keyword>
<keyword evidence="3 7" id="KW-0812">Transmembrane</keyword>
<evidence type="ECO:0000259" key="8">
    <source>
        <dbReference type="Pfam" id="PF04024"/>
    </source>
</evidence>
<accession>A0A173W0L6</accession>
<evidence type="ECO:0000259" key="9">
    <source>
        <dbReference type="Pfam" id="PF22571"/>
    </source>
</evidence>
<feature type="transmembrane region" description="Helical" evidence="7">
    <location>
        <begin position="324"/>
        <end position="343"/>
    </location>
</feature>
<dbReference type="InterPro" id="IPR052027">
    <property type="entry name" value="PspC"/>
</dbReference>
<evidence type="ECO:0000256" key="2">
    <source>
        <dbReference type="ARBA" id="ARBA00022475"/>
    </source>
</evidence>
<feature type="transmembrane region" description="Helical" evidence="7">
    <location>
        <begin position="285"/>
        <end position="312"/>
    </location>
</feature>
<reference evidence="10 12" key="1">
    <citation type="submission" date="2015-09" db="EMBL/GenBank/DDBJ databases">
        <authorList>
            <consortium name="Pathogen Informatics"/>
        </authorList>
    </citation>
    <scope>NUCLEOTIDE SEQUENCE [LARGE SCALE GENOMIC DNA]</scope>
    <source>
        <strain evidence="10 12">2789STDY5608872</strain>
    </source>
</reference>
<dbReference type="EMBL" id="CYXP01000010">
    <property type="protein sequence ID" value="CUN31768.1"/>
    <property type="molecule type" value="Genomic_DNA"/>
</dbReference>
<evidence type="ECO:0000313" key="10">
    <source>
        <dbReference type="EMBL" id="CUN31768.1"/>
    </source>
</evidence>
<keyword evidence="5 7" id="KW-0472">Membrane</keyword>
<dbReference type="Proteomes" id="UP001198806">
    <property type="component" value="Unassembled WGS sequence"/>
</dbReference>
<feature type="domain" description="Phage shock protein PspC N-terminal" evidence="8">
    <location>
        <begin position="113"/>
        <end position="169"/>
    </location>
</feature>
<feature type="region of interest" description="Disordered" evidence="6">
    <location>
        <begin position="87"/>
        <end position="115"/>
    </location>
</feature>
<dbReference type="PANTHER" id="PTHR33885">
    <property type="entry name" value="PHAGE SHOCK PROTEIN C"/>
    <property type="match status" value="1"/>
</dbReference>
<dbReference type="GeneID" id="93522768"/>
<feature type="transmembrane region" description="Helical" evidence="7">
    <location>
        <begin position="251"/>
        <end position="273"/>
    </location>
</feature>
<dbReference type="AlphaFoldDB" id="A0A173W0L6"/>
<sequence length="370" mass="42334">MKKTLTVNLGGTVFHIDEDAYQLLDKYLSNLRIHFRKEEGSDEIMDDFEMRISELLNERVRLGYEVITIEQVEEVIKRMGKPEEIFEEEEKSTDHEDNYRAQQQETHTQTTKKRLMRDPDNRILGGVAGGFAAYMDWDPTAVRIVLFLLMFFYGITVPLYFLLWIIVPMARTATEKLEMRGQSVTVENIGKTVTDGFEKVSNNVNDFISSDKPRNFFQKLADVFVLVIGFILKFFIILAGIFLLPPLVLVVFILVVVTFALLMGGAGFIYNLSPFGADLINGAPLSMAIMGCIGTILFIGIPIFSLIYAICCQLFKVRPLPTQARWILLALWLISLVLCGVYIHQSGMLYDWHDYWNGVHGWNRHAVWLP</sequence>
<evidence type="ECO:0000256" key="7">
    <source>
        <dbReference type="SAM" id="Phobius"/>
    </source>
</evidence>
<protein>
    <submittedName>
        <fullName evidence="10">Phage shock protein C</fullName>
    </submittedName>
    <submittedName>
        <fullName evidence="11">PspC domain-containing protein</fullName>
    </submittedName>
</protein>
<evidence type="ECO:0000256" key="3">
    <source>
        <dbReference type="ARBA" id="ARBA00022692"/>
    </source>
</evidence>
<dbReference type="EMBL" id="JAJCNI010000012">
    <property type="protein sequence ID" value="MCB6518366.1"/>
    <property type="molecule type" value="Genomic_DNA"/>
</dbReference>
<dbReference type="InterPro" id="IPR007168">
    <property type="entry name" value="Phageshock_PspC_N"/>
</dbReference>
<evidence type="ECO:0000313" key="12">
    <source>
        <dbReference type="Proteomes" id="UP000095591"/>
    </source>
</evidence>
<organism evidence="10 12">
    <name type="scientific">Parabacteroides distasonis</name>
    <dbReference type="NCBI Taxonomy" id="823"/>
    <lineage>
        <taxon>Bacteria</taxon>
        <taxon>Pseudomonadati</taxon>
        <taxon>Bacteroidota</taxon>
        <taxon>Bacteroidia</taxon>
        <taxon>Bacteroidales</taxon>
        <taxon>Tannerellaceae</taxon>
        <taxon>Parabacteroides</taxon>
    </lineage>
</organism>
<evidence type="ECO:0000256" key="4">
    <source>
        <dbReference type="ARBA" id="ARBA00022989"/>
    </source>
</evidence>
<dbReference type="GO" id="GO:0005886">
    <property type="term" value="C:plasma membrane"/>
    <property type="evidence" value="ECO:0007669"/>
    <property type="project" value="UniProtKB-SubCell"/>
</dbReference>
<reference evidence="11" key="2">
    <citation type="submission" date="2021-10" db="EMBL/GenBank/DDBJ databases">
        <title>Collection of gut derived symbiotic bacterial strains cultured from healthy donors.</title>
        <authorList>
            <person name="Lin H."/>
            <person name="Littmann E."/>
            <person name="Kohout C."/>
            <person name="Pamer E.G."/>
        </authorList>
    </citation>
    <scope>NUCLEOTIDE SEQUENCE</scope>
    <source>
        <strain evidence="11">DFI.2.94</strain>
    </source>
</reference>
<name>A0A173W0L6_PARDI</name>
<evidence type="ECO:0000256" key="5">
    <source>
        <dbReference type="ARBA" id="ARBA00023136"/>
    </source>
</evidence>
<keyword evidence="2" id="KW-1003">Cell membrane</keyword>